<feature type="domain" description="Core-binding (CB)" evidence="6">
    <location>
        <begin position="201"/>
        <end position="297"/>
    </location>
</feature>
<dbReference type="Proteomes" id="UP000283644">
    <property type="component" value="Unassembled WGS sequence"/>
</dbReference>
<evidence type="ECO:0000313" key="7">
    <source>
        <dbReference type="EMBL" id="RHW23247.1"/>
    </source>
</evidence>
<evidence type="ECO:0000259" key="5">
    <source>
        <dbReference type="PROSITE" id="PS51898"/>
    </source>
</evidence>
<keyword evidence="3" id="KW-0233">DNA recombination</keyword>
<dbReference type="InterPro" id="IPR013762">
    <property type="entry name" value="Integrase-like_cat_sf"/>
</dbReference>
<dbReference type="PROSITE" id="PS51898">
    <property type="entry name" value="TYR_RECOMBINASE"/>
    <property type="match status" value="1"/>
</dbReference>
<evidence type="ECO:0000256" key="2">
    <source>
        <dbReference type="ARBA" id="ARBA00023125"/>
    </source>
</evidence>
<evidence type="ECO:0000256" key="1">
    <source>
        <dbReference type="ARBA" id="ARBA00008857"/>
    </source>
</evidence>
<dbReference type="GO" id="GO:0006310">
    <property type="term" value="P:DNA recombination"/>
    <property type="evidence" value="ECO:0007669"/>
    <property type="project" value="UniProtKB-KW"/>
</dbReference>
<dbReference type="PANTHER" id="PTHR30349:SF41">
    <property type="entry name" value="INTEGRASE_RECOMBINASE PROTEIN MJ0367-RELATED"/>
    <property type="match status" value="1"/>
</dbReference>
<evidence type="ECO:0000313" key="8">
    <source>
        <dbReference type="Proteomes" id="UP000283644"/>
    </source>
</evidence>
<dbReference type="InterPro" id="IPR002104">
    <property type="entry name" value="Integrase_catalytic"/>
</dbReference>
<dbReference type="PROSITE" id="PS51900">
    <property type="entry name" value="CB"/>
    <property type="match status" value="1"/>
</dbReference>
<sequence length="631" mass="70147">MSAYVEHCQRLGCGDRALRDRLRSARGFLAVHPDPWVWMDQPATSRVTELRRTRAWPLLVFLIGTGRLRLDLELAAAKNLTGLGAIVEARHAEDFAAARAAGHRLGWTAAWVETVLGDCLAVLLAWHGGAVADLNQQVFAEFDEQLGQTMQLSRSSLRAYRARLASLRQLMFEIGVHDAPPRRRPWSRTLEQRFAEVAMAEAIRTVMLRYVQTRASVLRPRSVESLVNDLLPFAEFLTAQHPEVTTLRDLERHHVEEFLIWNRTRSWRGRKARPQPVSPAVTQAAVLSLRNLLEDIAAWGWAEAPASRLVFAADVPKLDRALPRALAPDVDARLMAAVADLPDRFARTGLQVLRGSGLRVGELLDLEIDAVIDYGPAGTWLRVPLGKLATERSVPLDEETLAALDQWAHHRGVHRPIPHPRTGRPTDFLFTEHGRRLGATRLRNGLLAAAAAAGLCGPDGTPLTITPHQLRHTYATALANAGMSLQALMALLGHVTPEMTIRYATLASPTLRGAYDEAMGKMRRQLTLTPVGRPIVPDKISWLASEMLKTRVAHGYCSRHESQGPCPYANICETCDNYTPAVEFEPALTDQLADIRALQTDAEERGWTAEQERHRHVATALEGHLHNIRPR</sequence>
<dbReference type="Pfam" id="PF00589">
    <property type="entry name" value="Phage_integrase"/>
    <property type="match status" value="1"/>
</dbReference>
<protein>
    <submittedName>
        <fullName evidence="7">Integrase</fullName>
    </submittedName>
</protein>
<name>A0A417XSN0_9ACTN</name>
<dbReference type="InterPro" id="IPR011010">
    <property type="entry name" value="DNA_brk_join_enz"/>
</dbReference>
<feature type="domain" description="Tyr recombinase" evidence="5">
    <location>
        <begin position="321"/>
        <end position="516"/>
    </location>
</feature>
<dbReference type="GO" id="GO:0015074">
    <property type="term" value="P:DNA integration"/>
    <property type="evidence" value="ECO:0007669"/>
    <property type="project" value="InterPro"/>
</dbReference>
<evidence type="ECO:0000256" key="4">
    <source>
        <dbReference type="PROSITE-ProRule" id="PRU01248"/>
    </source>
</evidence>
<dbReference type="InterPro" id="IPR050090">
    <property type="entry name" value="Tyrosine_recombinase_XerCD"/>
</dbReference>
<evidence type="ECO:0000256" key="3">
    <source>
        <dbReference type="ARBA" id="ARBA00023172"/>
    </source>
</evidence>
<dbReference type="RefSeq" id="WP_118929088.1">
    <property type="nucleotide sequence ID" value="NZ_QXGH01000052.1"/>
</dbReference>
<keyword evidence="8" id="KW-1185">Reference proteome</keyword>
<dbReference type="SUPFAM" id="SSF56349">
    <property type="entry name" value="DNA breaking-rejoining enzymes"/>
    <property type="match status" value="1"/>
</dbReference>
<dbReference type="AlphaFoldDB" id="A0A417XSN0"/>
<reference evidence="7 8" key="1">
    <citation type="submission" date="2018-09" db="EMBL/GenBank/DDBJ databases">
        <title>Genome sequencing of Nocardioides immobilis CCTCC AB 2017083 for comparison to Nocardioides silvaticus.</title>
        <authorList>
            <person name="Li C."/>
            <person name="Wang G."/>
        </authorList>
    </citation>
    <scope>NUCLEOTIDE SEQUENCE [LARGE SCALE GENOMIC DNA]</scope>
    <source>
        <strain evidence="7 8">CCTCC AB 2017083</strain>
    </source>
</reference>
<dbReference type="CDD" id="cd00397">
    <property type="entry name" value="DNA_BRE_C"/>
    <property type="match status" value="1"/>
</dbReference>
<proteinExistence type="inferred from homology"/>
<evidence type="ECO:0000259" key="6">
    <source>
        <dbReference type="PROSITE" id="PS51900"/>
    </source>
</evidence>
<dbReference type="PANTHER" id="PTHR30349">
    <property type="entry name" value="PHAGE INTEGRASE-RELATED"/>
    <property type="match status" value="1"/>
</dbReference>
<dbReference type="OrthoDB" id="8421690at2"/>
<dbReference type="Gene3D" id="1.10.443.10">
    <property type="entry name" value="Intergrase catalytic core"/>
    <property type="match status" value="1"/>
</dbReference>
<organism evidence="7 8">
    <name type="scientific">Nocardioides immobilis</name>
    <dbReference type="NCBI Taxonomy" id="2049295"/>
    <lineage>
        <taxon>Bacteria</taxon>
        <taxon>Bacillati</taxon>
        <taxon>Actinomycetota</taxon>
        <taxon>Actinomycetes</taxon>
        <taxon>Propionibacteriales</taxon>
        <taxon>Nocardioidaceae</taxon>
        <taxon>Nocardioides</taxon>
    </lineage>
</organism>
<gene>
    <name evidence="7" type="ORF">D0Z08_30715</name>
</gene>
<dbReference type="EMBL" id="QXGH01000052">
    <property type="protein sequence ID" value="RHW23247.1"/>
    <property type="molecule type" value="Genomic_DNA"/>
</dbReference>
<dbReference type="InterPro" id="IPR044068">
    <property type="entry name" value="CB"/>
</dbReference>
<dbReference type="GO" id="GO:0003677">
    <property type="term" value="F:DNA binding"/>
    <property type="evidence" value="ECO:0007669"/>
    <property type="project" value="UniProtKB-UniRule"/>
</dbReference>
<accession>A0A417XSN0</accession>
<comment type="caution">
    <text evidence="7">The sequence shown here is derived from an EMBL/GenBank/DDBJ whole genome shotgun (WGS) entry which is preliminary data.</text>
</comment>
<keyword evidence="2 4" id="KW-0238">DNA-binding</keyword>
<comment type="similarity">
    <text evidence="1">Belongs to the 'phage' integrase family.</text>
</comment>